<accession>A0A8J2PWD6</accession>
<evidence type="ECO:0000313" key="6">
    <source>
        <dbReference type="EMBL" id="CAG7835634.1"/>
    </source>
</evidence>
<feature type="domain" description="Peptidase S8/S53" evidence="5">
    <location>
        <begin position="159"/>
        <end position="439"/>
    </location>
</feature>
<evidence type="ECO:0000256" key="3">
    <source>
        <dbReference type="ARBA" id="ARBA00022825"/>
    </source>
</evidence>
<gene>
    <name evidence="6" type="ORF">AFUS01_LOCUS44977</name>
</gene>
<keyword evidence="3 4" id="KW-0720">Serine protease</keyword>
<keyword evidence="2 4" id="KW-0378">Hydrolase</keyword>
<dbReference type="PROSITE" id="PS51892">
    <property type="entry name" value="SUBTILASE"/>
    <property type="match status" value="1"/>
</dbReference>
<evidence type="ECO:0000259" key="5">
    <source>
        <dbReference type="Pfam" id="PF00082"/>
    </source>
</evidence>
<organism evidence="6 7">
    <name type="scientific">Allacma fusca</name>
    <dbReference type="NCBI Taxonomy" id="39272"/>
    <lineage>
        <taxon>Eukaryota</taxon>
        <taxon>Metazoa</taxon>
        <taxon>Ecdysozoa</taxon>
        <taxon>Arthropoda</taxon>
        <taxon>Hexapoda</taxon>
        <taxon>Collembola</taxon>
        <taxon>Symphypleona</taxon>
        <taxon>Sminthuridae</taxon>
        <taxon>Allacma</taxon>
    </lineage>
</organism>
<evidence type="ECO:0000313" key="7">
    <source>
        <dbReference type="Proteomes" id="UP000708208"/>
    </source>
</evidence>
<keyword evidence="7" id="KW-1185">Reference proteome</keyword>
<evidence type="ECO:0000256" key="1">
    <source>
        <dbReference type="ARBA" id="ARBA00022670"/>
    </source>
</evidence>
<dbReference type="GO" id="GO:0006508">
    <property type="term" value="P:proteolysis"/>
    <property type="evidence" value="ECO:0007669"/>
    <property type="project" value="UniProtKB-KW"/>
</dbReference>
<dbReference type="Proteomes" id="UP000708208">
    <property type="component" value="Unassembled WGS sequence"/>
</dbReference>
<dbReference type="GO" id="GO:0004252">
    <property type="term" value="F:serine-type endopeptidase activity"/>
    <property type="evidence" value="ECO:0007669"/>
    <property type="project" value="UniProtKB-UniRule"/>
</dbReference>
<keyword evidence="1 4" id="KW-0645">Protease</keyword>
<dbReference type="PANTHER" id="PTHR43806">
    <property type="entry name" value="PEPTIDASE S8"/>
    <property type="match status" value="1"/>
</dbReference>
<feature type="active site" description="Charge relay system" evidence="4">
    <location>
        <position position="206"/>
    </location>
</feature>
<sequence length="454" mass="49448">MLHFKLQTGGSANIIVTFKIGTNDTINRFIQESKSISNREEKITKLSNELQNLATTTQKEVLDVVNEVRANIKHSIIWMTNQLTIRNASLDLVNKIAAVNDVSVIRETKVLLGMTAFNISNSSDSMSGRLKPYPDFPYATAWPPLQVKAPEVWKQGYDGTGVTIGIIDSGVQLTHDCLYNSYVGIDNNGWFDPERKSNSPRDGLGHGTGCLSMAVGQFGIGVAPGAKWMACLIYDSNLGWMEDYALQCLQFMICPTDHEGNNKDCSKSPRVINNSWYYTDEEDDTNMRVIIPIFEALDIVLVFCIGNGGIACGSGGAPGNYKEFIGVGGSTYEGQYWSGTSNGPSRTDGSIKPDLVAPSEVVFVADSLTEGGYACYDGTSYSAPLVVGVIALMLQKNPRITKDEIKEILYKSCDPLPISDAPCGNVSNDLYPNNRAGYGLINALKVINNTPHMS</sequence>
<reference evidence="6" key="1">
    <citation type="submission" date="2021-06" db="EMBL/GenBank/DDBJ databases">
        <authorList>
            <person name="Hodson N. C."/>
            <person name="Mongue J. A."/>
            <person name="Jaron S. K."/>
        </authorList>
    </citation>
    <scope>NUCLEOTIDE SEQUENCE</scope>
</reference>
<comment type="caution">
    <text evidence="6">The sequence shown here is derived from an EMBL/GenBank/DDBJ whole genome shotgun (WGS) entry which is preliminary data.</text>
</comment>
<dbReference type="EMBL" id="CAJVCH010570700">
    <property type="protein sequence ID" value="CAG7835634.1"/>
    <property type="molecule type" value="Genomic_DNA"/>
</dbReference>
<evidence type="ECO:0000256" key="2">
    <source>
        <dbReference type="ARBA" id="ARBA00022801"/>
    </source>
</evidence>
<evidence type="ECO:0000256" key="4">
    <source>
        <dbReference type="PROSITE-ProRule" id="PRU01240"/>
    </source>
</evidence>
<dbReference type="InterPro" id="IPR000209">
    <property type="entry name" value="Peptidase_S8/S53_dom"/>
</dbReference>
<proteinExistence type="inferred from homology"/>
<dbReference type="Pfam" id="PF00082">
    <property type="entry name" value="Peptidase_S8"/>
    <property type="match status" value="1"/>
</dbReference>
<protein>
    <recommendedName>
        <fullName evidence="5">Peptidase S8/S53 domain-containing protein</fullName>
    </recommendedName>
</protein>
<name>A0A8J2PWD6_9HEXA</name>
<dbReference type="AlphaFoldDB" id="A0A8J2PWD6"/>
<feature type="active site" description="Charge relay system" evidence="4">
    <location>
        <position position="380"/>
    </location>
</feature>
<dbReference type="PROSITE" id="PS00136">
    <property type="entry name" value="SUBTILASE_ASP"/>
    <property type="match status" value="1"/>
</dbReference>
<dbReference type="InterPro" id="IPR023828">
    <property type="entry name" value="Peptidase_S8_Ser-AS"/>
</dbReference>
<dbReference type="OrthoDB" id="1740355at2759"/>
<dbReference type="InterPro" id="IPR023827">
    <property type="entry name" value="Peptidase_S8_Asp-AS"/>
</dbReference>
<dbReference type="InterPro" id="IPR050131">
    <property type="entry name" value="Peptidase_S8_subtilisin-like"/>
</dbReference>
<dbReference type="PANTHER" id="PTHR43806:SF67">
    <property type="entry name" value="EGF-LIKE DOMAIN-CONTAINING PROTEIN"/>
    <property type="match status" value="1"/>
</dbReference>
<feature type="active site" description="Charge relay system" evidence="4">
    <location>
        <position position="168"/>
    </location>
</feature>
<comment type="similarity">
    <text evidence="4">Belongs to the peptidase S8 family.</text>
</comment>
<dbReference type="PROSITE" id="PS00138">
    <property type="entry name" value="SUBTILASE_SER"/>
    <property type="match status" value="1"/>
</dbReference>